<evidence type="ECO:0000313" key="2">
    <source>
        <dbReference type="Proteomes" id="UP000299290"/>
    </source>
</evidence>
<evidence type="ECO:0000313" key="1">
    <source>
        <dbReference type="EMBL" id="GDY40291.1"/>
    </source>
</evidence>
<protein>
    <submittedName>
        <fullName evidence="1">Uncharacterized protein</fullName>
    </submittedName>
</protein>
<proteinExistence type="predicted"/>
<sequence>MAGGGVRPTPAGTAPARHTRDVLAQTARLESAVTSYARPPTAPLTLLGGGSAMHHLVPRALVSFLRAHPDVV</sequence>
<name>A0A4D4JU62_9ACTN</name>
<dbReference type="AlphaFoldDB" id="A0A4D4JU62"/>
<dbReference type="Proteomes" id="UP000299290">
    <property type="component" value="Unassembled WGS sequence"/>
</dbReference>
<dbReference type="EMBL" id="BJHV01000001">
    <property type="protein sequence ID" value="GDY40291.1"/>
    <property type="molecule type" value="Genomic_DNA"/>
</dbReference>
<reference evidence="1 2" key="1">
    <citation type="journal article" date="2020" name="Int. J. Syst. Evol. Microbiol.">
        <title>Reclassification of Streptomyces castelarensis and Streptomyces sporoclivatus as later heterotypic synonyms of Streptomyces antimycoticus.</title>
        <authorList>
            <person name="Komaki H."/>
            <person name="Tamura T."/>
        </authorList>
    </citation>
    <scope>NUCLEOTIDE SEQUENCE [LARGE SCALE GENOMIC DNA]</scope>
    <source>
        <strain evidence="1 2">NBRC 12839</strain>
    </source>
</reference>
<comment type="caution">
    <text evidence="1">The sequence shown here is derived from an EMBL/GenBank/DDBJ whole genome shotgun (WGS) entry which is preliminary data.</text>
</comment>
<organism evidence="1 2">
    <name type="scientific">Streptomyces antimycoticus</name>
    <dbReference type="NCBI Taxonomy" id="68175"/>
    <lineage>
        <taxon>Bacteria</taxon>
        <taxon>Bacillati</taxon>
        <taxon>Actinomycetota</taxon>
        <taxon>Actinomycetes</taxon>
        <taxon>Kitasatosporales</taxon>
        <taxon>Streptomycetaceae</taxon>
        <taxon>Streptomyces</taxon>
        <taxon>Streptomyces violaceusniger group</taxon>
    </lineage>
</organism>
<accession>A0A4D4JU62</accession>
<gene>
    <name evidence="1" type="ORF">SANT12839_011730</name>
</gene>
<keyword evidence="2" id="KW-1185">Reference proteome</keyword>